<name>A0A7W5ZJL0_9BACT</name>
<evidence type="ECO:0000313" key="4">
    <source>
        <dbReference type="Proteomes" id="UP000541352"/>
    </source>
</evidence>
<evidence type="ECO:0008006" key="5">
    <source>
        <dbReference type="Google" id="ProtNLM"/>
    </source>
</evidence>
<comment type="caution">
    <text evidence="3">The sequence shown here is derived from an EMBL/GenBank/DDBJ whole genome shotgun (WGS) entry which is preliminary data.</text>
</comment>
<dbReference type="NCBIfam" id="NF045639">
    <property type="entry name" value="GCX_COOH"/>
    <property type="match status" value="1"/>
</dbReference>
<dbReference type="SMART" id="SM00635">
    <property type="entry name" value="BID_2"/>
    <property type="match status" value="2"/>
</dbReference>
<dbReference type="InterPro" id="IPR001590">
    <property type="entry name" value="Peptidase_M12B"/>
</dbReference>
<protein>
    <recommendedName>
        <fullName evidence="5">Fibronectin type-III domain-containing protein</fullName>
    </recommendedName>
</protein>
<keyword evidence="4" id="KW-1185">Reference proteome</keyword>
<organism evidence="3 4">
    <name type="scientific">Runella defluvii</name>
    <dbReference type="NCBI Taxonomy" id="370973"/>
    <lineage>
        <taxon>Bacteria</taxon>
        <taxon>Pseudomonadati</taxon>
        <taxon>Bacteroidota</taxon>
        <taxon>Cytophagia</taxon>
        <taxon>Cytophagales</taxon>
        <taxon>Spirosomataceae</taxon>
        <taxon>Runella</taxon>
    </lineage>
</organism>
<dbReference type="RefSeq" id="WP_183973220.1">
    <property type="nucleotide sequence ID" value="NZ_JACIBY010000004.1"/>
</dbReference>
<dbReference type="InterPro" id="IPR045474">
    <property type="entry name" value="GEVED"/>
</dbReference>
<evidence type="ECO:0000259" key="2">
    <source>
        <dbReference type="PROSITE" id="PS50853"/>
    </source>
</evidence>
<dbReference type="Pfam" id="PF13688">
    <property type="entry name" value="Reprolysin_5"/>
    <property type="match status" value="1"/>
</dbReference>
<dbReference type="CDD" id="cd00063">
    <property type="entry name" value="FN3"/>
    <property type="match status" value="1"/>
</dbReference>
<dbReference type="Gene3D" id="3.40.390.10">
    <property type="entry name" value="Collagenase (Catalytic Domain)"/>
    <property type="match status" value="1"/>
</dbReference>
<dbReference type="PANTHER" id="PTHR11905:SF159">
    <property type="entry name" value="ADAM METALLOPROTEASE"/>
    <property type="match status" value="1"/>
</dbReference>
<dbReference type="Pfam" id="PF20009">
    <property type="entry name" value="GEVED"/>
    <property type="match status" value="1"/>
</dbReference>
<dbReference type="InterPro" id="IPR036116">
    <property type="entry name" value="FN3_sf"/>
</dbReference>
<dbReference type="InterPro" id="IPR024079">
    <property type="entry name" value="MetalloPept_cat_dom_sf"/>
</dbReference>
<sequence>MKNILSRHPIRLVWLLICLWVSHNGFSQRTIANQINQIKGKVTPKRYRPFSTPFSSARIAADTAFVEGATVHRFLMNQPEVGQLQLDNSNFIEISLPVSATKNIDLELVPYTIFGKNFKVLNAKNEVVEPQNLGKFYQGIVKGDNQSTASVSIIDGKISGIISQKEGNFNLGLEGDSGNYILFNEQDLKQKSNFTCAADEMPVRVMGQNLVKETPATSSLASNVACGSVEIYLEADSALFGQQGSSIANTVNYINSVFSKVATLYSNEGLSVVISEIKVWNTTDPYVGYTSTGNVLSAFRSTIGTSFNGRLAHFLSGRSLGGGVAYIDVLCAKSYGHGVSANLSTYNPNLPTYSWNVEVITHELGHNFGSPHTQSCSWPGGALDNCYATEEGCPPGPAPTNGGTIMSYCHLTSTGINFANGFGMYPGNLIRSRAQDCLGSAVAPSNLAVLEVYNTQVLVSWTHTAGLYTVEYRQVGAGAWILAGTSGNKNRTISSLTPNTAYEWRVNANCSDFVTGTFTTNNTPSPGTYCIPTHTSGCTYGILITSVLLGGTTLSSNSDCASGGYSFITSPVKSLTLGQSNSFTVSLEGYYNPAQIAIWVDLNKDAQFQANERLFTTTSARTQAITGTITVPAGSSIGQTRMRIIVNFSSTPTNPCGTYTYGETEDYYVNLVCPAPTAYTVTGGGSFCSGGAGVAVGLSGSQTGVSYQLKRDNTDVGTAMTGTGNALVFGNQTVAGSYTVWATPSGCTATAMTGSVSVSVMANQTLAAGVTVNATSCGGTNGIIPFTTTNVSNGSYQLSYTGAGSPKTVTVSNNAFSLTGLSVGTYSNFSMTVNGCTASDATTKTVSNPPSPVLTSGAITNATVCGASDGSIAFSTSFVTSGTYQLSYTGAGSPKTVTVSNNAFILAGLSVGTYSNFSITANNCTGTDATSKTVAYSIVPTLAAGVTVNATSCGGTNGSIPFTTTNVSNGSYQLSYTGAGSPKTVTVSNNAFSLTGLSVGTYSNFSMTVNGCTASDATTKTVSNPPSPVLTSGAITNATVCGASDGSIAFSTSFVTSGTYQLSYTGAGSPKTVTVSNNAFILAGLSVGTYSNFSITANNCTGTDATSKTVAYSIVPTLAAGVTVNATSCGGANGSIPFTTTNVSNGSYQLSYTGAGSPKTVTVSNNAFSLTGLSVGAYSNFSMTVNGCTASDATTKTVSNPPSPVLTSGAITNATVCGASDGSIAFSTSFVPSGTYQLSYTGAGSPKTVTVSNNAFVLAGLSVGAYSNFSITANNCTGIDATSKTVAHSLMPTLAAGTVTPSATCGGTDGAIAFTTTNIPSGNYQLSYTGTGSPKTVAIANNLFTLANIPAGVYSNFTIVVNGCTALDPTSKTVNTPTSIGLLASTVTNPTTCGGANGSVAFTTTNIPSGNYQLSFVGTGSPKTVSIVNNAFTLANLSAGTYKNFSISYNSCVALDTTTQKLVEPTPPNAGSISGALALCVGVPNTLTTNGVAGGTWSSATPSVAAIHPTSGVITGGSAGSSLITYTVNANGCSASTTATVTVNVASAGGNLAGSGAVCTGTNSSVLTLSGYTGALQKWQWALTPDFSSATDVFIAATSVTTQNLTQTMYYRVIIKNGVCDAVSSPTATITVNPLPTVGFSGTASIFVGNTTTVFPATGGTWISNSSVKASVTNAGLVTGLEAGTATFTFTDTTTGCKNTTSTLVVTNNSNSPCNQTITLTSPTDDIATGSVLKQSNNSIRAANRVTGTTTAVTYQSGSSVTLQPGFQAEAGTVFKAQIGGCN</sequence>
<dbReference type="EMBL" id="JACIBY010000004">
    <property type="protein sequence ID" value="MBB3838089.1"/>
    <property type="molecule type" value="Genomic_DNA"/>
</dbReference>
<gene>
    <name evidence="3" type="ORF">FHS57_002094</name>
</gene>
<dbReference type="SMART" id="SM00060">
    <property type="entry name" value="FN3"/>
    <property type="match status" value="1"/>
</dbReference>
<dbReference type="Proteomes" id="UP000541352">
    <property type="component" value="Unassembled WGS sequence"/>
</dbReference>
<dbReference type="GO" id="GO:0004222">
    <property type="term" value="F:metalloendopeptidase activity"/>
    <property type="evidence" value="ECO:0007669"/>
    <property type="project" value="InterPro"/>
</dbReference>
<feature type="domain" description="Peptidase M12B" evidence="1">
    <location>
        <begin position="227"/>
        <end position="409"/>
    </location>
</feature>
<dbReference type="SUPFAM" id="SSF55486">
    <property type="entry name" value="Metalloproteases ('zincins'), catalytic domain"/>
    <property type="match status" value="1"/>
</dbReference>
<dbReference type="InterPro" id="IPR055015">
    <property type="entry name" value="GCX_COOH"/>
</dbReference>
<dbReference type="InterPro" id="IPR003343">
    <property type="entry name" value="Big_2"/>
</dbReference>
<dbReference type="PROSITE" id="PS50215">
    <property type="entry name" value="ADAM_MEPRO"/>
    <property type="match status" value="1"/>
</dbReference>
<dbReference type="Gene3D" id="2.60.40.1080">
    <property type="match status" value="1"/>
</dbReference>
<dbReference type="PROSITE" id="PS50853">
    <property type="entry name" value="FN3"/>
    <property type="match status" value="1"/>
</dbReference>
<proteinExistence type="predicted"/>
<dbReference type="InterPro" id="IPR003961">
    <property type="entry name" value="FN3_dom"/>
</dbReference>
<accession>A0A7W5ZJL0</accession>
<feature type="domain" description="Fibronectin type-III" evidence="2">
    <location>
        <begin position="443"/>
        <end position="526"/>
    </location>
</feature>
<dbReference type="SUPFAM" id="SSF49265">
    <property type="entry name" value="Fibronectin type III"/>
    <property type="match status" value="1"/>
</dbReference>
<dbReference type="PANTHER" id="PTHR11905">
    <property type="entry name" value="ADAM A DISINTEGRIN AND METALLOPROTEASE DOMAIN"/>
    <property type="match status" value="1"/>
</dbReference>
<evidence type="ECO:0000259" key="1">
    <source>
        <dbReference type="PROSITE" id="PS50215"/>
    </source>
</evidence>
<dbReference type="Gene3D" id="2.60.40.10">
    <property type="entry name" value="Immunoglobulins"/>
    <property type="match status" value="1"/>
</dbReference>
<evidence type="ECO:0000313" key="3">
    <source>
        <dbReference type="EMBL" id="MBB3838089.1"/>
    </source>
</evidence>
<dbReference type="GO" id="GO:0006509">
    <property type="term" value="P:membrane protein ectodomain proteolysis"/>
    <property type="evidence" value="ECO:0007669"/>
    <property type="project" value="TreeGrafter"/>
</dbReference>
<dbReference type="InterPro" id="IPR013783">
    <property type="entry name" value="Ig-like_fold"/>
</dbReference>
<reference evidence="3 4" key="1">
    <citation type="submission" date="2020-08" db="EMBL/GenBank/DDBJ databases">
        <title>Genomic Encyclopedia of Type Strains, Phase IV (KMG-IV): sequencing the most valuable type-strain genomes for metagenomic binning, comparative biology and taxonomic classification.</title>
        <authorList>
            <person name="Goeker M."/>
        </authorList>
    </citation>
    <scope>NUCLEOTIDE SEQUENCE [LARGE SCALE GENOMIC DNA]</scope>
    <source>
        <strain evidence="3 4">DSM 17976</strain>
    </source>
</reference>